<evidence type="ECO:0000256" key="1">
    <source>
        <dbReference type="SAM" id="SignalP"/>
    </source>
</evidence>
<dbReference type="AlphaFoldDB" id="A0AAD4DYU6"/>
<dbReference type="GeneID" id="64661942"/>
<sequence length="87" mass="10091">MAAFSLTYLWLIFMSVWSNSQPWPSVDVEFSTGDNLRLLEDAQMLKPHFFPAIPRPDAFQPNMSFAFDFLHVASYRRPGVTPTIFYL</sequence>
<dbReference type="Proteomes" id="UP001195769">
    <property type="component" value="Unassembled WGS sequence"/>
</dbReference>
<feature type="signal peptide" evidence="1">
    <location>
        <begin position="1"/>
        <end position="20"/>
    </location>
</feature>
<keyword evidence="1" id="KW-0732">Signal</keyword>
<accession>A0AAD4DYU6</accession>
<comment type="caution">
    <text evidence="2">The sequence shown here is derived from an EMBL/GenBank/DDBJ whole genome shotgun (WGS) entry which is preliminary data.</text>
</comment>
<evidence type="ECO:0000313" key="3">
    <source>
        <dbReference type="Proteomes" id="UP001195769"/>
    </source>
</evidence>
<protein>
    <submittedName>
        <fullName evidence="2">Uncharacterized protein</fullName>
    </submittedName>
</protein>
<dbReference type="EMBL" id="JABBWK010000053">
    <property type="protein sequence ID" value="KAG1896619.1"/>
    <property type="molecule type" value="Genomic_DNA"/>
</dbReference>
<dbReference type="RefSeq" id="XP_041222195.1">
    <property type="nucleotide sequence ID" value="XM_041367644.1"/>
</dbReference>
<proteinExistence type="predicted"/>
<keyword evidence="3" id="KW-1185">Reference proteome</keyword>
<reference evidence="2" key="1">
    <citation type="journal article" date="2020" name="New Phytol.">
        <title>Comparative genomics reveals dynamic genome evolution in host specialist ectomycorrhizal fungi.</title>
        <authorList>
            <person name="Lofgren L.A."/>
            <person name="Nguyen N.H."/>
            <person name="Vilgalys R."/>
            <person name="Ruytinx J."/>
            <person name="Liao H.L."/>
            <person name="Branco S."/>
            <person name="Kuo A."/>
            <person name="LaButti K."/>
            <person name="Lipzen A."/>
            <person name="Andreopoulos W."/>
            <person name="Pangilinan J."/>
            <person name="Riley R."/>
            <person name="Hundley H."/>
            <person name="Na H."/>
            <person name="Barry K."/>
            <person name="Grigoriev I.V."/>
            <person name="Stajich J.E."/>
            <person name="Kennedy P.G."/>
        </authorList>
    </citation>
    <scope>NUCLEOTIDE SEQUENCE</scope>
    <source>
        <strain evidence="2">FC203</strain>
    </source>
</reference>
<name>A0AAD4DYU6_9AGAM</name>
<gene>
    <name evidence="2" type="ORF">F5891DRAFT_1192728</name>
</gene>
<feature type="chain" id="PRO_5042275502" evidence="1">
    <location>
        <begin position="21"/>
        <end position="87"/>
    </location>
</feature>
<organism evidence="2 3">
    <name type="scientific">Suillus fuscotomentosus</name>
    <dbReference type="NCBI Taxonomy" id="1912939"/>
    <lineage>
        <taxon>Eukaryota</taxon>
        <taxon>Fungi</taxon>
        <taxon>Dikarya</taxon>
        <taxon>Basidiomycota</taxon>
        <taxon>Agaricomycotina</taxon>
        <taxon>Agaricomycetes</taxon>
        <taxon>Agaricomycetidae</taxon>
        <taxon>Boletales</taxon>
        <taxon>Suillineae</taxon>
        <taxon>Suillaceae</taxon>
        <taxon>Suillus</taxon>
    </lineage>
</organism>
<evidence type="ECO:0000313" key="2">
    <source>
        <dbReference type="EMBL" id="KAG1896619.1"/>
    </source>
</evidence>